<reference evidence="12" key="1">
    <citation type="submission" date="2020-10" db="EMBL/GenBank/DDBJ databases">
        <authorList>
            <person name="Abbas A."/>
            <person name="Razzaq R."/>
            <person name="Waqas M."/>
            <person name="Abbas N."/>
            <person name="Nielsen T.K."/>
            <person name="Hansen L.H."/>
            <person name="Hussain S."/>
            <person name="Shahid M."/>
        </authorList>
    </citation>
    <scope>NUCLEOTIDE SEQUENCE</scope>
    <source>
        <strain evidence="12">S14</strain>
    </source>
</reference>
<keyword evidence="4 8" id="KW-0732">Signal</keyword>
<keyword evidence="6" id="KW-0862">Zinc</keyword>
<dbReference type="Gene3D" id="3.10.450.490">
    <property type="match status" value="1"/>
</dbReference>
<dbReference type="Gene3D" id="1.10.390.10">
    <property type="entry name" value="Neutral Protease Domain 2"/>
    <property type="match status" value="1"/>
</dbReference>
<proteinExistence type="inferred from homology"/>
<protein>
    <submittedName>
        <fullName evidence="12">M4 family metallopeptidase</fullName>
    </submittedName>
</protein>
<dbReference type="InterPro" id="IPR011096">
    <property type="entry name" value="FTP_domain"/>
</dbReference>
<evidence type="ECO:0000313" key="13">
    <source>
        <dbReference type="Proteomes" id="UP001181622"/>
    </source>
</evidence>
<evidence type="ECO:0000256" key="1">
    <source>
        <dbReference type="ARBA" id="ARBA00009388"/>
    </source>
</evidence>
<evidence type="ECO:0000259" key="11">
    <source>
        <dbReference type="Pfam" id="PF07504"/>
    </source>
</evidence>
<name>A0ABU1DJ75_9HYPH</name>
<sequence length="737" mass="78459">MPSNRFVGGAALAVALLSVSSLEAVAQSAPEISRSSRTGLVVWMSGAEDAPVAKADAGGALKSPAKAAADFLDGQSSAFGLRKGSGELKAVKTSDDGEGRDFVRFQQSYEGVPILGAELNVQLDAGRNVVSVNGKTTGDVNVSTTPAVTAAEALKTAIQSTAGARKVSAADLKGSEPELSIHDARVMGGRPAPVRLVWRVEVGATGAADVDEFVLVDAQNGRVVLQFSQLQHAGPPANAQQWVCDAANSVSKYPCTETQIEANPGSSSVPDVKQAFTFAEATYDLYARRFGRNSLDGLGQRLTSTVRYQRFAGQDYQNAFFSSQTQQMVYGKDFAIGSDVVGHELTHGVTSHTSKLYYYYQSGAINESLSDAFGQFVQRSITGKKEWLLGEDLPIGAIRDMKNPPAFNQPDKMTSTFWTGDFSFFDQGGVHTNSGVNNKAVYLITDGGTFNGKTVRGLGLDKAAALYYRVNSQLLWSSSDYVDLANALKQACKDLVGKKPKDKSGKPVDAFTKKDCKQVKNAIAATEMYKDPQFWPIPAEAKVCPSNTKPVNKLLERFEAASSADFKLQPSSTLWAPFLGYAASGDKNMYVSYGGLFSVTLSTTAGVAVPSGAYLRFAQYVDLYTVGTTHYAGGVVEYSTTEGVWVRVPASMFLDNPYNVTVAAGTGNVLAGQAAFGDFSGGWTSSRIDLSSLAGKTVKFRFLVGTASQGTATGWMVDDVQVYSCKSSKDEVAASPR</sequence>
<feature type="domain" description="Peptidase M4 C-terminal" evidence="10">
    <location>
        <begin position="354"/>
        <end position="502"/>
    </location>
</feature>
<dbReference type="InterPro" id="IPR023612">
    <property type="entry name" value="Peptidase_M4"/>
</dbReference>
<keyword evidence="7" id="KW-0482">Metalloprotease</keyword>
<dbReference type="Pfam" id="PF02868">
    <property type="entry name" value="Peptidase_M4_C"/>
    <property type="match status" value="1"/>
</dbReference>
<feature type="chain" id="PRO_5045724367" evidence="8">
    <location>
        <begin position="27"/>
        <end position="737"/>
    </location>
</feature>
<dbReference type="PANTHER" id="PTHR33794:SF1">
    <property type="entry name" value="BACILLOLYSIN"/>
    <property type="match status" value="1"/>
</dbReference>
<comment type="caution">
    <text evidence="12">The sequence shown here is derived from an EMBL/GenBank/DDBJ whole genome shotgun (WGS) entry which is preliminary data.</text>
</comment>
<dbReference type="SUPFAM" id="SSF55486">
    <property type="entry name" value="Metalloproteases ('zincins'), catalytic domain"/>
    <property type="match status" value="1"/>
</dbReference>
<feature type="signal peptide" evidence="8">
    <location>
        <begin position="1"/>
        <end position="26"/>
    </location>
</feature>
<dbReference type="Gene3D" id="3.10.170.10">
    <property type="match status" value="1"/>
</dbReference>
<evidence type="ECO:0000256" key="4">
    <source>
        <dbReference type="ARBA" id="ARBA00022729"/>
    </source>
</evidence>
<keyword evidence="3" id="KW-0479">Metal-binding</keyword>
<dbReference type="PRINTS" id="PR00730">
    <property type="entry name" value="THERMOLYSIN"/>
</dbReference>
<keyword evidence="5" id="KW-0378">Hydrolase</keyword>
<keyword evidence="2" id="KW-0645">Protease</keyword>
<feature type="domain" description="Peptidase M4" evidence="9">
    <location>
        <begin position="274"/>
        <end position="351"/>
    </location>
</feature>
<evidence type="ECO:0000256" key="7">
    <source>
        <dbReference type="ARBA" id="ARBA00023049"/>
    </source>
</evidence>
<dbReference type="PANTHER" id="PTHR33794">
    <property type="entry name" value="BACILLOLYSIN"/>
    <property type="match status" value="1"/>
</dbReference>
<evidence type="ECO:0000256" key="5">
    <source>
        <dbReference type="ARBA" id="ARBA00022801"/>
    </source>
</evidence>
<evidence type="ECO:0000256" key="3">
    <source>
        <dbReference type="ARBA" id="ARBA00022723"/>
    </source>
</evidence>
<evidence type="ECO:0000256" key="6">
    <source>
        <dbReference type="ARBA" id="ARBA00022833"/>
    </source>
</evidence>
<evidence type="ECO:0000259" key="10">
    <source>
        <dbReference type="Pfam" id="PF02868"/>
    </source>
</evidence>
<dbReference type="Pfam" id="PF01447">
    <property type="entry name" value="Peptidase_M4"/>
    <property type="match status" value="1"/>
</dbReference>
<evidence type="ECO:0000313" key="12">
    <source>
        <dbReference type="EMBL" id="MDR4308174.1"/>
    </source>
</evidence>
<dbReference type="InterPro" id="IPR013856">
    <property type="entry name" value="Peptidase_M4_domain"/>
</dbReference>
<evidence type="ECO:0000256" key="2">
    <source>
        <dbReference type="ARBA" id="ARBA00022670"/>
    </source>
</evidence>
<dbReference type="Gene3D" id="2.60.120.260">
    <property type="entry name" value="Galactose-binding domain-like"/>
    <property type="match status" value="1"/>
</dbReference>
<dbReference type="Pfam" id="PF07504">
    <property type="entry name" value="FTP"/>
    <property type="match status" value="1"/>
</dbReference>
<organism evidence="12 13">
    <name type="scientific">Chelatococcus sambhunathii</name>
    <dbReference type="NCBI Taxonomy" id="363953"/>
    <lineage>
        <taxon>Bacteria</taxon>
        <taxon>Pseudomonadati</taxon>
        <taxon>Pseudomonadota</taxon>
        <taxon>Alphaproteobacteria</taxon>
        <taxon>Hyphomicrobiales</taxon>
        <taxon>Chelatococcaceae</taxon>
        <taxon>Chelatococcus</taxon>
    </lineage>
</organism>
<dbReference type="CDD" id="cd09597">
    <property type="entry name" value="M4_TLP"/>
    <property type="match status" value="1"/>
</dbReference>
<dbReference type="RefSeq" id="WP_309393696.1">
    <property type="nucleotide sequence ID" value="NZ_JADBEO010000042.1"/>
</dbReference>
<feature type="domain" description="FTP" evidence="11">
    <location>
        <begin position="87"/>
        <end position="135"/>
    </location>
</feature>
<evidence type="ECO:0000256" key="8">
    <source>
        <dbReference type="SAM" id="SignalP"/>
    </source>
</evidence>
<accession>A0ABU1DJ75</accession>
<evidence type="ECO:0000259" key="9">
    <source>
        <dbReference type="Pfam" id="PF01447"/>
    </source>
</evidence>
<gene>
    <name evidence="12" type="ORF">IHQ68_16260</name>
</gene>
<dbReference type="EMBL" id="JADBEO010000042">
    <property type="protein sequence ID" value="MDR4308174.1"/>
    <property type="molecule type" value="Genomic_DNA"/>
</dbReference>
<dbReference type="Proteomes" id="UP001181622">
    <property type="component" value="Unassembled WGS sequence"/>
</dbReference>
<dbReference type="InterPro" id="IPR050728">
    <property type="entry name" value="Zinc_Metalloprotease_M4"/>
</dbReference>
<comment type="similarity">
    <text evidence="1">Belongs to the peptidase M4 family.</text>
</comment>
<dbReference type="InterPro" id="IPR027268">
    <property type="entry name" value="Peptidase_M4/M1_CTD_sf"/>
</dbReference>
<keyword evidence="13" id="KW-1185">Reference proteome</keyword>
<dbReference type="InterPro" id="IPR001570">
    <property type="entry name" value="Peptidase_M4_C_domain"/>
</dbReference>